<dbReference type="AlphaFoldDB" id="A0A9N9E8L8"/>
<gene>
    <name evidence="1" type="ORF">CPELLU_LOCUS10205</name>
</gene>
<protein>
    <submittedName>
        <fullName evidence="1">22859_t:CDS:1</fullName>
    </submittedName>
</protein>
<comment type="caution">
    <text evidence="1">The sequence shown here is derived from an EMBL/GenBank/DDBJ whole genome shotgun (WGS) entry which is preliminary data.</text>
</comment>
<proteinExistence type="predicted"/>
<dbReference type="EMBL" id="CAJVQA010008301">
    <property type="protein sequence ID" value="CAG8669586.1"/>
    <property type="molecule type" value="Genomic_DNA"/>
</dbReference>
<dbReference type="Proteomes" id="UP000789759">
    <property type="component" value="Unassembled WGS sequence"/>
</dbReference>
<name>A0A9N9E8L8_9GLOM</name>
<evidence type="ECO:0000313" key="2">
    <source>
        <dbReference type="Proteomes" id="UP000789759"/>
    </source>
</evidence>
<dbReference type="OrthoDB" id="2490904at2759"/>
<evidence type="ECO:0000313" key="1">
    <source>
        <dbReference type="EMBL" id="CAG8669586.1"/>
    </source>
</evidence>
<accession>A0A9N9E8L8</accession>
<organism evidence="1 2">
    <name type="scientific">Cetraspora pellucida</name>
    <dbReference type="NCBI Taxonomy" id="1433469"/>
    <lineage>
        <taxon>Eukaryota</taxon>
        <taxon>Fungi</taxon>
        <taxon>Fungi incertae sedis</taxon>
        <taxon>Mucoromycota</taxon>
        <taxon>Glomeromycotina</taxon>
        <taxon>Glomeromycetes</taxon>
        <taxon>Diversisporales</taxon>
        <taxon>Gigasporaceae</taxon>
        <taxon>Cetraspora</taxon>
    </lineage>
</organism>
<reference evidence="1" key="1">
    <citation type="submission" date="2021-06" db="EMBL/GenBank/DDBJ databases">
        <authorList>
            <person name="Kallberg Y."/>
            <person name="Tangrot J."/>
            <person name="Rosling A."/>
        </authorList>
    </citation>
    <scope>NUCLEOTIDE SEQUENCE</scope>
    <source>
        <strain evidence="1">FL966</strain>
    </source>
</reference>
<sequence>MKEDLLELETASKTSQLNKTTRKQKSVKLDDKGTMGEVLDNIRCYWLVQIAKQNNKSDDNNSDNKSIISSSSVRSKASTSYFKPISNERVNEINKALLKAFVCTGIAFFVIDNLFVCDLLNILEPGYILPERLTLAERVLNKKAASVDGWSSPTNNSLYNFIVSISDRKEYLYSILDFSDVAQTGKFLTFKISDIVDKIGFDKFIACITDNRSNIHVILENNCDLIYKPAIILLLNDNNDMFYTNCCQIASIIQPIKEAIHSLEARIANLANCFINIVKLAAAINRISKNNELSENKLHDNTLDLTTYTVTENNNIVLEQNIEFLEPLQLNNKFEISSITDLLNITFGGKGNSEKVFHSIVENSNIEFDPTTVVKSEFQNVDESL</sequence>
<keyword evidence="2" id="KW-1185">Reference proteome</keyword>